<evidence type="ECO:0000256" key="9">
    <source>
        <dbReference type="RuleBase" id="RU000384"/>
    </source>
</evidence>
<evidence type="ECO:0000256" key="8">
    <source>
        <dbReference type="PROSITE-ProRule" id="PRU01330"/>
    </source>
</evidence>
<keyword evidence="7" id="KW-0460">Magnesium</keyword>
<dbReference type="FunCoup" id="A0A1Q5PXF0">
    <property type="interactions" value="157"/>
</dbReference>
<dbReference type="Pfam" id="PF03951">
    <property type="entry name" value="Gln-synt_N"/>
    <property type="match status" value="1"/>
</dbReference>
<keyword evidence="3" id="KW-0436">Ligase</keyword>
<dbReference type="Pfam" id="PF00120">
    <property type="entry name" value="Gln-synt_C"/>
    <property type="match status" value="1"/>
</dbReference>
<dbReference type="InterPro" id="IPR008147">
    <property type="entry name" value="Gln_synt_N"/>
</dbReference>
<evidence type="ECO:0000256" key="4">
    <source>
        <dbReference type="ARBA" id="ARBA00022723"/>
    </source>
</evidence>
<dbReference type="GO" id="GO:0005524">
    <property type="term" value="F:ATP binding"/>
    <property type="evidence" value="ECO:0007669"/>
    <property type="project" value="UniProtKB-KW"/>
</dbReference>
<evidence type="ECO:0000256" key="3">
    <source>
        <dbReference type="ARBA" id="ARBA00022598"/>
    </source>
</evidence>
<keyword evidence="4" id="KW-0479">Metal-binding</keyword>
<dbReference type="AlphaFoldDB" id="A0A1Q5PXF0"/>
<dbReference type="Gene3D" id="3.30.590.10">
    <property type="entry name" value="Glutamine synthetase/guanido kinase, catalytic domain"/>
    <property type="match status" value="1"/>
</dbReference>
<dbReference type="SUPFAM" id="SSF55931">
    <property type="entry name" value="Glutamine synthetase/guanido kinase"/>
    <property type="match status" value="1"/>
</dbReference>
<comment type="similarity">
    <text evidence="2 8 9">Belongs to the glutamine synthetase family.</text>
</comment>
<dbReference type="PANTHER" id="PTHR43785">
    <property type="entry name" value="GAMMA-GLUTAMYLPUTRESCINE SYNTHETASE"/>
    <property type="match status" value="1"/>
</dbReference>
<evidence type="ECO:0000313" key="13">
    <source>
        <dbReference type="Proteomes" id="UP000185612"/>
    </source>
</evidence>
<dbReference type="PROSITE" id="PS00181">
    <property type="entry name" value="GLNA_ATP"/>
    <property type="match status" value="1"/>
</dbReference>
<feature type="domain" description="GS beta-grasp" evidence="10">
    <location>
        <begin position="19"/>
        <end position="104"/>
    </location>
</feature>
<dbReference type="PROSITE" id="PS51986">
    <property type="entry name" value="GS_BETA_GRASP"/>
    <property type="match status" value="1"/>
</dbReference>
<keyword evidence="6" id="KW-0067">ATP-binding</keyword>
<dbReference type="PANTHER" id="PTHR43785:SF11">
    <property type="entry name" value="GAMMA-GLUTAMYLPOLYAMINE SYNTHETASE GLNA2"/>
    <property type="match status" value="1"/>
</dbReference>
<gene>
    <name evidence="12" type="ORF">BSZ40_02010</name>
</gene>
<feature type="domain" description="GS catalytic" evidence="11">
    <location>
        <begin position="111"/>
        <end position="447"/>
    </location>
</feature>
<evidence type="ECO:0000256" key="2">
    <source>
        <dbReference type="ARBA" id="ARBA00009897"/>
    </source>
</evidence>
<keyword evidence="5" id="KW-0547">Nucleotide-binding</keyword>
<dbReference type="RefSeq" id="WP_073822823.1">
    <property type="nucleotide sequence ID" value="NZ_MQVS01000002.1"/>
</dbReference>
<dbReference type="InterPro" id="IPR008146">
    <property type="entry name" value="Gln_synth_cat_dom"/>
</dbReference>
<dbReference type="SUPFAM" id="SSF54368">
    <property type="entry name" value="Glutamine synthetase, N-terminal domain"/>
    <property type="match status" value="1"/>
</dbReference>
<comment type="cofactor">
    <cofactor evidence="1">
        <name>Mg(2+)</name>
        <dbReference type="ChEBI" id="CHEBI:18420"/>
    </cofactor>
</comment>
<evidence type="ECO:0000313" key="12">
    <source>
        <dbReference type="EMBL" id="OKL52283.1"/>
    </source>
</evidence>
<dbReference type="Proteomes" id="UP000185612">
    <property type="component" value="Unassembled WGS sequence"/>
</dbReference>
<proteinExistence type="inferred from homology"/>
<organism evidence="12 13">
    <name type="scientific">Buchananella hordeovulneris</name>
    <dbReference type="NCBI Taxonomy" id="52770"/>
    <lineage>
        <taxon>Bacteria</taxon>
        <taxon>Bacillati</taxon>
        <taxon>Actinomycetota</taxon>
        <taxon>Actinomycetes</taxon>
        <taxon>Actinomycetales</taxon>
        <taxon>Actinomycetaceae</taxon>
        <taxon>Buchananella</taxon>
    </lineage>
</organism>
<dbReference type="FunFam" id="3.30.590.10:FF:000003">
    <property type="entry name" value="Glutamine synthetase 2"/>
    <property type="match status" value="1"/>
</dbReference>
<evidence type="ECO:0000256" key="5">
    <source>
        <dbReference type="ARBA" id="ARBA00022741"/>
    </source>
</evidence>
<dbReference type="OrthoDB" id="9807095at2"/>
<protein>
    <submittedName>
        <fullName evidence="12">Glutamine synthetase</fullName>
    </submittedName>
</protein>
<dbReference type="SMART" id="SM01230">
    <property type="entry name" value="Gln-synt_C"/>
    <property type="match status" value="1"/>
</dbReference>
<dbReference type="GO" id="GO:0004356">
    <property type="term" value="F:glutamine synthetase activity"/>
    <property type="evidence" value="ECO:0007669"/>
    <property type="project" value="InterPro"/>
</dbReference>
<comment type="caution">
    <text evidence="12">The sequence shown here is derived from an EMBL/GenBank/DDBJ whole genome shotgun (WGS) entry which is preliminary data.</text>
</comment>
<dbReference type="InterPro" id="IPR027303">
    <property type="entry name" value="Gln_synth_gly_rich_site"/>
</dbReference>
<evidence type="ECO:0000256" key="6">
    <source>
        <dbReference type="ARBA" id="ARBA00022840"/>
    </source>
</evidence>
<evidence type="ECO:0000259" key="10">
    <source>
        <dbReference type="PROSITE" id="PS51986"/>
    </source>
</evidence>
<keyword evidence="13" id="KW-1185">Reference proteome</keyword>
<dbReference type="EMBL" id="MQVS01000002">
    <property type="protein sequence ID" value="OKL52283.1"/>
    <property type="molecule type" value="Genomic_DNA"/>
</dbReference>
<dbReference type="GO" id="GO:0046872">
    <property type="term" value="F:metal ion binding"/>
    <property type="evidence" value="ECO:0007669"/>
    <property type="project" value="UniProtKB-KW"/>
</dbReference>
<sequence>MDGQLDRQQEHVLRLVHERNVEFVRLWFTDVTGTLKSVAIAANELESAFEEGIGFDGSAIQGMSRIYESDLLLRPDASTFAMVPWRDADEGVGRLFCSIRNPDGTVAASDPRSVLQRAVAHAADRGFTLHAHPELEFYLLHRDSAGQLKPVDNGGYFDHVARGRNTDFRRQAILQLEEFGIPVEFSHHEGGPGQNEIDLRSADALTTADNIMSFRAVIQEVALSEGIIATFMPKPFAQYPGNGMHLHLSLFEGDRNAFTDPGDQYGLSRVGRQFMAGILTHAAEISAIVNQHVNSYKRLWGGGEAPSYICWGRHNRSALLRVPIYKPGKESSTRVEYRATDTATNPYLALAVLLRVGLAGIEGGYELAPEAEDDVWSLSGAERRALGIEALPSSLHNALDKMRSSDLVAETLGEEVFEFVLRNKENEWNEYRRQVTDFERAQFLPER</sequence>
<evidence type="ECO:0000256" key="1">
    <source>
        <dbReference type="ARBA" id="ARBA00001946"/>
    </source>
</evidence>
<accession>A0A1Q5PXF0</accession>
<dbReference type="STRING" id="52770.BSZ40_02010"/>
<evidence type="ECO:0000259" key="11">
    <source>
        <dbReference type="PROSITE" id="PS51987"/>
    </source>
</evidence>
<name>A0A1Q5PXF0_9ACTO</name>
<dbReference type="InParanoid" id="A0A1Q5PXF0"/>
<dbReference type="Gene3D" id="3.10.20.70">
    <property type="entry name" value="Glutamine synthetase, N-terminal domain"/>
    <property type="match status" value="1"/>
</dbReference>
<dbReference type="GO" id="GO:0006542">
    <property type="term" value="P:glutamine biosynthetic process"/>
    <property type="evidence" value="ECO:0007669"/>
    <property type="project" value="InterPro"/>
</dbReference>
<dbReference type="PROSITE" id="PS51987">
    <property type="entry name" value="GS_CATALYTIC"/>
    <property type="match status" value="1"/>
</dbReference>
<dbReference type="InterPro" id="IPR014746">
    <property type="entry name" value="Gln_synth/guanido_kin_cat_dom"/>
</dbReference>
<dbReference type="InterPro" id="IPR036651">
    <property type="entry name" value="Gln_synt_N_sf"/>
</dbReference>
<evidence type="ECO:0000256" key="7">
    <source>
        <dbReference type="ARBA" id="ARBA00022842"/>
    </source>
</evidence>
<reference evidence="13" key="1">
    <citation type="submission" date="2016-12" db="EMBL/GenBank/DDBJ databases">
        <authorList>
            <person name="Meng X."/>
        </authorList>
    </citation>
    <scope>NUCLEOTIDE SEQUENCE [LARGE SCALE GENOMIC DNA]</scope>
    <source>
        <strain evidence="13">DSM 20732</strain>
    </source>
</reference>